<dbReference type="RefSeq" id="WP_150064061.1">
    <property type="nucleotide sequence ID" value="NZ_JACHII010000030.1"/>
</dbReference>
<dbReference type="InterPro" id="IPR019267">
    <property type="entry name" value="CRISPR-assoc_Cas6_C"/>
</dbReference>
<dbReference type="Pfam" id="PF10040">
    <property type="entry name" value="CRISPR_Cas6"/>
    <property type="match status" value="1"/>
</dbReference>
<dbReference type="EMBL" id="VWPJ01000031">
    <property type="protein sequence ID" value="KAA5603777.1"/>
    <property type="molecule type" value="Genomic_DNA"/>
</dbReference>
<dbReference type="Proteomes" id="UP000324065">
    <property type="component" value="Unassembled WGS sequence"/>
</dbReference>
<organism evidence="2 3">
    <name type="scientific">Roseospira marina</name>
    <dbReference type="NCBI Taxonomy" id="140057"/>
    <lineage>
        <taxon>Bacteria</taxon>
        <taxon>Pseudomonadati</taxon>
        <taxon>Pseudomonadota</taxon>
        <taxon>Alphaproteobacteria</taxon>
        <taxon>Rhodospirillales</taxon>
        <taxon>Rhodospirillaceae</taxon>
        <taxon>Roseospira</taxon>
    </lineage>
</organism>
<proteinExistence type="predicted"/>
<evidence type="ECO:0000313" key="3">
    <source>
        <dbReference type="Proteomes" id="UP000324065"/>
    </source>
</evidence>
<evidence type="ECO:0000259" key="1">
    <source>
        <dbReference type="Pfam" id="PF10040"/>
    </source>
</evidence>
<protein>
    <submittedName>
        <fullName evidence="2">CRISPR system precrRNA processing endoribonuclease RAMP protein Cas6</fullName>
    </submittedName>
</protein>
<accession>A0A5M6I7A7</accession>
<evidence type="ECO:0000313" key="2">
    <source>
        <dbReference type="EMBL" id="KAA5603777.1"/>
    </source>
</evidence>
<keyword evidence="3" id="KW-1185">Reference proteome</keyword>
<feature type="domain" description="CRISPR-associated protein Cas6 C-terminal" evidence="1">
    <location>
        <begin position="146"/>
        <end position="263"/>
    </location>
</feature>
<gene>
    <name evidence="2" type="ORF">F1188_19150</name>
</gene>
<comment type="caution">
    <text evidence="2">The sequence shown here is derived from an EMBL/GenBank/DDBJ whole genome shotgun (WGS) entry which is preliminary data.</text>
</comment>
<sequence length="268" mass="28631">MTATAPVLLPAPLWHDVSRACEGHTPPATHPVLLGRLRGLLGQDLADRLSRQDHAALFPASGQAPSPLVPRIDGPAHGPTLTIRLIGTASRWADPVAAALAAVTEEGLIVPGGRRPLLGRGPILWQHDAAPEATAAPGPGPRVVLETPLCLAEGATLDGTALGRAVRGRWRRLAPWLDPDLIALPALSPPEDADWRRLRPVGPVRRITWTRIAHRQGERPVPMHGWIGAFGMNLDDADRLLPWLRLAQALHAGRHAAFGLGRVGIRDG</sequence>
<reference evidence="2 3" key="1">
    <citation type="submission" date="2019-09" db="EMBL/GenBank/DDBJ databases">
        <title>Genome sequence of Roseospira marina, one of the more divergent members of the non-sulfur purple photosynthetic bacterial family, the Rhodospirillaceae.</title>
        <authorList>
            <person name="Meyer T."/>
            <person name="Kyndt J."/>
        </authorList>
    </citation>
    <scope>NUCLEOTIDE SEQUENCE [LARGE SCALE GENOMIC DNA]</scope>
    <source>
        <strain evidence="2 3">DSM 15113</strain>
    </source>
</reference>
<dbReference type="AlphaFoldDB" id="A0A5M6I7A7"/>
<name>A0A5M6I7A7_9PROT</name>
<dbReference type="OrthoDB" id="7298080at2"/>